<dbReference type="AlphaFoldDB" id="A0AA88J8Y8"/>
<accession>A0AA88J8Y8</accession>
<reference evidence="1" key="1">
    <citation type="submission" date="2023-07" db="EMBL/GenBank/DDBJ databases">
        <title>draft genome sequence of fig (Ficus carica).</title>
        <authorList>
            <person name="Takahashi T."/>
            <person name="Nishimura K."/>
        </authorList>
    </citation>
    <scope>NUCLEOTIDE SEQUENCE</scope>
</reference>
<organism evidence="1 2">
    <name type="scientific">Ficus carica</name>
    <name type="common">Common fig</name>
    <dbReference type="NCBI Taxonomy" id="3494"/>
    <lineage>
        <taxon>Eukaryota</taxon>
        <taxon>Viridiplantae</taxon>
        <taxon>Streptophyta</taxon>
        <taxon>Embryophyta</taxon>
        <taxon>Tracheophyta</taxon>
        <taxon>Spermatophyta</taxon>
        <taxon>Magnoliopsida</taxon>
        <taxon>eudicotyledons</taxon>
        <taxon>Gunneridae</taxon>
        <taxon>Pentapetalae</taxon>
        <taxon>rosids</taxon>
        <taxon>fabids</taxon>
        <taxon>Rosales</taxon>
        <taxon>Moraceae</taxon>
        <taxon>Ficeae</taxon>
        <taxon>Ficus</taxon>
    </lineage>
</organism>
<proteinExistence type="predicted"/>
<gene>
    <name evidence="1" type="ORF">TIFTF001_033267</name>
</gene>
<dbReference type="EMBL" id="BTGU01000171">
    <property type="protein sequence ID" value="GMN64191.1"/>
    <property type="molecule type" value="Genomic_DNA"/>
</dbReference>
<evidence type="ECO:0000313" key="2">
    <source>
        <dbReference type="Proteomes" id="UP001187192"/>
    </source>
</evidence>
<evidence type="ECO:0008006" key="3">
    <source>
        <dbReference type="Google" id="ProtNLM"/>
    </source>
</evidence>
<comment type="caution">
    <text evidence="1">The sequence shown here is derived from an EMBL/GenBank/DDBJ whole genome shotgun (WGS) entry which is preliminary data.</text>
</comment>
<sequence length="102" mass="11522">MEYFRFLNVDAGCREECGFVGVGVAVRDSQGVVIACLARKLVGSFPPIDGIIFSTSRRLLFPMISLQMIWSLFFYDIRPLLRKVAGGSPYRHVPRNGQFYIS</sequence>
<name>A0AA88J8Y8_FICCA</name>
<dbReference type="Proteomes" id="UP001187192">
    <property type="component" value="Unassembled WGS sequence"/>
</dbReference>
<keyword evidence="2" id="KW-1185">Reference proteome</keyword>
<protein>
    <recommendedName>
        <fullName evidence="3">RNase H type-1 domain-containing protein</fullName>
    </recommendedName>
</protein>
<dbReference type="Gramene" id="FCD_00028167-RA">
    <property type="protein sequence ID" value="FCD_00028167-RA:cds"/>
    <property type="gene ID" value="FCD_00028167"/>
</dbReference>
<evidence type="ECO:0000313" key="1">
    <source>
        <dbReference type="EMBL" id="GMN64191.1"/>
    </source>
</evidence>